<evidence type="ECO:0000313" key="3">
    <source>
        <dbReference type="EMBL" id="GGF58256.1"/>
    </source>
</evidence>
<evidence type="ECO:0000259" key="2">
    <source>
        <dbReference type="PROSITE" id="PS50975"/>
    </source>
</evidence>
<accession>A0A917BVE3</accession>
<dbReference type="AlphaFoldDB" id="A0A917BVE3"/>
<dbReference type="GO" id="GO:0016879">
    <property type="term" value="F:ligase activity, forming carbon-nitrogen bonds"/>
    <property type="evidence" value="ECO:0007669"/>
    <property type="project" value="TreeGrafter"/>
</dbReference>
<dbReference type="RefSeq" id="WP_188431757.1">
    <property type="nucleotide sequence ID" value="NZ_BAABKH010000006.1"/>
</dbReference>
<keyword evidence="1" id="KW-0547">Nucleotide-binding</keyword>
<proteinExistence type="predicted"/>
<evidence type="ECO:0000256" key="1">
    <source>
        <dbReference type="PROSITE-ProRule" id="PRU00409"/>
    </source>
</evidence>
<keyword evidence="4" id="KW-1185">Reference proteome</keyword>
<dbReference type="EMBL" id="BMEM01000005">
    <property type="protein sequence ID" value="GGF58256.1"/>
    <property type="molecule type" value="Genomic_DNA"/>
</dbReference>
<dbReference type="Pfam" id="PF08443">
    <property type="entry name" value="RimK"/>
    <property type="match status" value="1"/>
</dbReference>
<dbReference type="Proteomes" id="UP000605670">
    <property type="component" value="Unassembled WGS sequence"/>
</dbReference>
<reference evidence="3" key="2">
    <citation type="submission" date="2020-09" db="EMBL/GenBank/DDBJ databases">
        <authorList>
            <person name="Sun Q."/>
            <person name="Zhou Y."/>
        </authorList>
    </citation>
    <scope>NUCLEOTIDE SEQUENCE</scope>
    <source>
        <strain evidence="3">CGMCC 1.12160</strain>
    </source>
</reference>
<name>A0A917BVE3_9MICO</name>
<organism evidence="3 4">
    <name type="scientific">Ornithinimicrobium tianjinense</name>
    <dbReference type="NCBI Taxonomy" id="1195761"/>
    <lineage>
        <taxon>Bacteria</taxon>
        <taxon>Bacillati</taxon>
        <taxon>Actinomycetota</taxon>
        <taxon>Actinomycetes</taxon>
        <taxon>Micrococcales</taxon>
        <taxon>Ornithinimicrobiaceae</taxon>
        <taxon>Ornithinimicrobium</taxon>
    </lineage>
</organism>
<dbReference type="GO" id="GO:0046872">
    <property type="term" value="F:metal ion binding"/>
    <property type="evidence" value="ECO:0007669"/>
    <property type="project" value="InterPro"/>
</dbReference>
<protein>
    <recommendedName>
        <fullName evidence="2">ATP-grasp domain-containing protein</fullName>
    </recommendedName>
</protein>
<dbReference type="GO" id="GO:0005737">
    <property type="term" value="C:cytoplasm"/>
    <property type="evidence" value="ECO:0007669"/>
    <property type="project" value="TreeGrafter"/>
</dbReference>
<dbReference type="SUPFAM" id="SSF56059">
    <property type="entry name" value="Glutathione synthetase ATP-binding domain-like"/>
    <property type="match status" value="1"/>
</dbReference>
<dbReference type="InterPro" id="IPR011761">
    <property type="entry name" value="ATP-grasp"/>
</dbReference>
<dbReference type="InterPro" id="IPR013651">
    <property type="entry name" value="ATP-grasp_RimK-type"/>
</dbReference>
<reference evidence="3" key="1">
    <citation type="journal article" date="2014" name="Int. J. Syst. Evol. Microbiol.">
        <title>Complete genome sequence of Corynebacterium casei LMG S-19264T (=DSM 44701T), isolated from a smear-ripened cheese.</title>
        <authorList>
            <consortium name="US DOE Joint Genome Institute (JGI-PGF)"/>
            <person name="Walter F."/>
            <person name="Albersmeier A."/>
            <person name="Kalinowski J."/>
            <person name="Ruckert C."/>
        </authorList>
    </citation>
    <scope>NUCLEOTIDE SEQUENCE</scope>
    <source>
        <strain evidence="3">CGMCC 1.12160</strain>
    </source>
</reference>
<dbReference type="Gene3D" id="3.30.470.20">
    <property type="entry name" value="ATP-grasp fold, B domain"/>
    <property type="match status" value="1"/>
</dbReference>
<dbReference type="PROSITE" id="PS50975">
    <property type="entry name" value="ATP_GRASP"/>
    <property type="match status" value="1"/>
</dbReference>
<gene>
    <name evidence="3" type="ORF">GCM10011366_27550</name>
</gene>
<sequence>MILFYGYGDDSALTLAVGAAQRRGAAYLLLDQKDLRGWSVEVGGDGRLGQVRTPWARVAASDLRACYARPLAPVAVDDPDLARRGQEVSEHVTAWLDATDAVVVNRPRDMHSNSSKPYQAQLIGEAGLAVPTSLVTNDPQEVRDFVAEVGEAVFKSTSGVRSIVRRVDEARLAALERVRALPTQFQALVPGTDVRVHVVGQAVLATEIRSEATDYRYAGRDGLDAELTACSLPDEVAERCVRLAARLGLAFVGIDLRRTPEGEFVCFEANPMPGYSYYEANTGQPISEALVDHLVRSTGGVS</sequence>
<evidence type="ECO:0000313" key="4">
    <source>
        <dbReference type="Proteomes" id="UP000605670"/>
    </source>
</evidence>
<dbReference type="PANTHER" id="PTHR21621">
    <property type="entry name" value="RIBOSOMAL PROTEIN S6 MODIFICATION PROTEIN"/>
    <property type="match status" value="1"/>
</dbReference>
<dbReference type="PANTHER" id="PTHR21621:SF0">
    <property type="entry name" value="BETA-CITRYLGLUTAMATE SYNTHASE B-RELATED"/>
    <property type="match status" value="1"/>
</dbReference>
<feature type="domain" description="ATP-grasp" evidence="2">
    <location>
        <begin position="120"/>
        <end position="295"/>
    </location>
</feature>
<comment type="caution">
    <text evidence="3">The sequence shown here is derived from an EMBL/GenBank/DDBJ whole genome shotgun (WGS) entry which is preliminary data.</text>
</comment>
<keyword evidence="1" id="KW-0067">ATP-binding</keyword>
<dbReference type="GO" id="GO:0005524">
    <property type="term" value="F:ATP binding"/>
    <property type="evidence" value="ECO:0007669"/>
    <property type="project" value="UniProtKB-UniRule"/>
</dbReference>